<protein>
    <submittedName>
        <fullName evidence="3">Uncharacterized protein</fullName>
    </submittedName>
</protein>
<accession>A0A8K1CA60</accession>
<keyword evidence="1" id="KW-0175">Coiled coil</keyword>
<comment type="caution">
    <text evidence="3">The sequence shown here is derived from an EMBL/GenBank/DDBJ whole genome shotgun (WGS) entry which is preliminary data.</text>
</comment>
<evidence type="ECO:0000256" key="1">
    <source>
        <dbReference type="SAM" id="Coils"/>
    </source>
</evidence>
<feature type="region of interest" description="Disordered" evidence="2">
    <location>
        <begin position="13"/>
        <end position="38"/>
    </location>
</feature>
<gene>
    <name evidence="3" type="ORF">Poli38472_007250</name>
</gene>
<proteinExistence type="predicted"/>
<feature type="compositionally biased region" description="Low complexity" evidence="2">
    <location>
        <begin position="26"/>
        <end position="38"/>
    </location>
</feature>
<dbReference type="Proteomes" id="UP000794436">
    <property type="component" value="Unassembled WGS sequence"/>
</dbReference>
<dbReference type="OrthoDB" id="64619at2759"/>
<evidence type="ECO:0000256" key="2">
    <source>
        <dbReference type="SAM" id="MobiDB-lite"/>
    </source>
</evidence>
<organism evidence="3 4">
    <name type="scientific">Pythium oligandrum</name>
    <name type="common">Mycoparasitic fungus</name>
    <dbReference type="NCBI Taxonomy" id="41045"/>
    <lineage>
        <taxon>Eukaryota</taxon>
        <taxon>Sar</taxon>
        <taxon>Stramenopiles</taxon>
        <taxon>Oomycota</taxon>
        <taxon>Peronosporomycetes</taxon>
        <taxon>Pythiales</taxon>
        <taxon>Pythiaceae</taxon>
        <taxon>Pythium</taxon>
    </lineage>
</organism>
<evidence type="ECO:0000313" key="3">
    <source>
        <dbReference type="EMBL" id="TMW59105.1"/>
    </source>
</evidence>
<name>A0A8K1CA60_PYTOL</name>
<evidence type="ECO:0000313" key="4">
    <source>
        <dbReference type="Proteomes" id="UP000794436"/>
    </source>
</evidence>
<keyword evidence="4" id="KW-1185">Reference proteome</keyword>
<feature type="coiled-coil region" evidence="1">
    <location>
        <begin position="38"/>
        <end position="65"/>
    </location>
</feature>
<dbReference type="EMBL" id="SPLM01000110">
    <property type="protein sequence ID" value="TMW59105.1"/>
    <property type="molecule type" value="Genomic_DNA"/>
</dbReference>
<sequence length="354" mass="39403">MSEVARAIALIQELHGNGSTTDTAPTPQTSSLTEEQTSESVKRELVYLRARVRKLEAERTSLEERTKATRVWKQVADRQSAQRYAAELENAKLRVILDTQLQMGKQLMRVLEHESPQLVPSGPHFHISFPDVLMNSRAEQTACVDKLYQQSHDVFARFPDGLTTIVREMSVEEDADGVITIEARMGWVLPFAADRVLDVMWRLTRTQVEERGHVTEEHGSLFVEFDAAKLRAISAAGWQLTKQYASQDGVPVTLVSQSSAKFTKPSKGTGVAVGVQYQGESWVRLVGSVLNDQAMTSIQVVRRDRSAYVTDKSSAQQAIAGTSADHMLAFIDLELTRVQQCIENLLFAPSTEGK</sequence>
<reference evidence="3" key="1">
    <citation type="submission" date="2019-03" db="EMBL/GenBank/DDBJ databases">
        <title>Long read genome sequence of the mycoparasitic Pythium oligandrum ATCC 38472 isolated from sugarbeet rhizosphere.</title>
        <authorList>
            <person name="Gaulin E."/>
        </authorList>
    </citation>
    <scope>NUCLEOTIDE SEQUENCE</scope>
    <source>
        <strain evidence="3">ATCC 38472_TT</strain>
    </source>
</reference>
<dbReference type="AlphaFoldDB" id="A0A8K1CA60"/>